<dbReference type="InterPro" id="IPR017871">
    <property type="entry name" value="ABC_transporter-like_CS"/>
</dbReference>
<dbReference type="Gene3D" id="3.40.50.300">
    <property type="entry name" value="P-loop containing nucleotide triphosphate hydrolases"/>
    <property type="match status" value="1"/>
</dbReference>
<dbReference type="Proteomes" id="UP000182977">
    <property type="component" value="Chromosome I"/>
</dbReference>
<keyword evidence="5" id="KW-0029">Amino-acid transport</keyword>
<dbReference type="GO" id="GO:0016887">
    <property type="term" value="F:ATP hydrolysis activity"/>
    <property type="evidence" value="ECO:0007669"/>
    <property type="project" value="InterPro"/>
</dbReference>
<evidence type="ECO:0000313" key="8">
    <source>
        <dbReference type="Proteomes" id="UP000182977"/>
    </source>
</evidence>
<dbReference type="CDD" id="cd03224">
    <property type="entry name" value="ABC_TM1139_LivF_branched"/>
    <property type="match status" value="1"/>
</dbReference>
<name>A0A1H2LC42_9ACTN</name>
<dbReference type="InterPro" id="IPR027417">
    <property type="entry name" value="P-loop_NTPase"/>
</dbReference>
<dbReference type="STRING" id="419479.SAMN04488563_5775"/>
<dbReference type="GO" id="GO:0015807">
    <property type="term" value="P:L-amino acid transport"/>
    <property type="evidence" value="ECO:0007669"/>
    <property type="project" value="TreeGrafter"/>
</dbReference>
<dbReference type="GO" id="GO:0005524">
    <property type="term" value="F:ATP binding"/>
    <property type="evidence" value="ECO:0007669"/>
    <property type="project" value="UniProtKB-KW"/>
</dbReference>
<dbReference type="SUPFAM" id="SSF52540">
    <property type="entry name" value="P-loop containing nucleoside triphosphate hydrolases"/>
    <property type="match status" value="1"/>
</dbReference>
<protein>
    <submittedName>
        <fullName evidence="7">Amino acid/amide ABC transporter ATP-binding protein 2, HAAT family</fullName>
    </submittedName>
</protein>
<evidence type="ECO:0000259" key="6">
    <source>
        <dbReference type="PROSITE" id="PS50893"/>
    </source>
</evidence>
<dbReference type="AlphaFoldDB" id="A0A1H2LC42"/>
<dbReference type="PROSITE" id="PS00211">
    <property type="entry name" value="ABC_TRANSPORTER_1"/>
    <property type="match status" value="1"/>
</dbReference>
<dbReference type="RefSeq" id="WP_046770787.1">
    <property type="nucleotide sequence ID" value="NZ_LBMC01000032.1"/>
</dbReference>
<comment type="similarity">
    <text evidence="1">Belongs to the ABC transporter superfamily.</text>
</comment>
<evidence type="ECO:0000256" key="4">
    <source>
        <dbReference type="ARBA" id="ARBA00022840"/>
    </source>
</evidence>
<dbReference type="InterPro" id="IPR003593">
    <property type="entry name" value="AAA+_ATPase"/>
</dbReference>
<dbReference type="PANTHER" id="PTHR43820:SF2">
    <property type="entry name" value="ABC TRANSPORTER ATP-BINDING PROTEIN"/>
    <property type="match status" value="1"/>
</dbReference>
<evidence type="ECO:0000256" key="2">
    <source>
        <dbReference type="ARBA" id="ARBA00022448"/>
    </source>
</evidence>
<evidence type="ECO:0000256" key="1">
    <source>
        <dbReference type="ARBA" id="ARBA00005417"/>
    </source>
</evidence>
<keyword evidence="2" id="KW-0813">Transport</keyword>
<keyword evidence="4 7" id="KW-0067">ATP-binding</keyword>
<dbReference type="InterPro" id="IPR052156">
    <property type="entry name" value="BCAA_Transport_ATP-bd_LivF"/>
</dbReference>
<evidence type="ECO:0000256" key="5">
    <source>
        <dbReference type="ARBA" id="ARBA00022970"/>
    </source>
</evidence>
<dbReference type="PROSITE" id="PS50893">
    <property type="entry name" value="ABC_TRANSPORTER_2"/>
    <property type="match status" value="1"/>
</dbReference>
<organism evidence="7 8">
    <name type="scientific">Jiangella alkaliphila</name>
    <dbReference type="NCBI Taxonomy" id="419479"/>
    <lineage>
        <taxon>Bacteria</taxon>
        <taxon>Bacillati</taxon>
        <taxon>Actinomycetota</taxon>
        <taxon>Actinomycetes</taxon>
        <taxon>Jiangellales</taxon>
        <taxon>Jiangellaceae</taxon>
        <taxon>Jiangella</taxon>
    </lineage>
</organism>
<feature type="domain" description="ABC transporter" evidence="6">
    <location>
        <begin position="8"/>
        <end position="236"/>
    </location>
</feature>
<reference evidence="8" key="1">
    <citation type="submission" date="2016-10" db="EMBL/GenBank/DDBJ databases">
        <authorList>
            <person name="Varghese N."/>
            <person name="Submissions S."/>
        </authorList>
    </citation>
    <scope>NUCLEOTIDE SEQUENCE [LARGE SCALE GENOMIC DNA]</scope>
    <source>
        <strain evidence="8">DSM 45079</strain>
    </source>
</reference>
<sequence>MTPDEALLEVRDLRSGYGASVVLDGLSFSVGVEAVAIVGRNGMGKTTLCDTLVGFVAPSGGEVRLSGRRLDGLAPETIAIAGIGYVPQGRRLFPSLTVDEHLVMLARRARGRRWTPDAVYDLFPRLAERRRHGGADLSGGEQQMLAVGRALLLNAPLIVMDEPSEGLAPTIVDVLVDAVHQLVAEGVAVLVVEQNLRAAVRMAGRQLVMVSGRIEAEFTGAELLDRPDLQHRYLGVGATIGEHA</sequence>
<dbReference type="Pfam" id="PF00005">
    <property type="entry name" value="ABC_tran"/>
    <property type="match status" value="1"/>
</dbReference>
<accession>A0A1H2LC42</accession>
<dbReference type="EMBL" id="LT629791">
    <property type="protein sequence ID" value="SDU78384.1"/>
    <property type="molecule type" value="Genomic_DNA"/>
</dbReference>
<dbReference type="OrthoDB" id="3463137at2"/>
<dbReference type="SMART" id="SM00382">
    <property type="entry name" value="AAA"/>
    <property type="match status" value="1"/>
</dbReference>
<dbReference type="PANTHER" id="PTHR43820">
    <property type="entry name" value="HIGH-AFFINITY BRANCHED-CHAIN AMINO ACID TRANSPORT ATP-BINDING PROTEIN LIVF"/>
    <property type="match status" value="1"/>
</dbReference>
<keyword evidence="8" id="KW-1185">Reference proteome</keyword>
<proteinExistence type="inferred from homology"/>
<dbReference type="InterPro" id="IPR003439">
    <property type="entry name" value="ABC_transporter-like_ATP-bd"/>
</dbReference>
<dbReference type="GO" id="GO:0015658">
    <property type="term" value="F:branched-chain amino acid transmembrane transporter activity"/>
    <property type="evidence" value="ECO:0007669"/>
    <property type="project" value="TreeGrafter"/>
</dbReference>
<evidence type="ECO:0000313" key="7">
    <source>
        <dbReference type="EMBL" id="SDU78384.1"/>
    </source>
</evidence>
<keyword evidence="3" id="KW-0547">Nucleotide-binding</keyword>
<gene>
    <name evidence="7" type="ORF">SAMN04488563_5775</name>
</gene>
<evidence type="ECO:0000256" key="3">
    <source>
        <dbReference type="ARBA" id="ARBA00022741"/>
    </source>
</evidence>